<comment type="similarity">
    <text evidence="5 14 16">Belongs to the RNase HII family.</text>
</comment>
<dbReference type="Gene3D" id="3.30.420.10">
    <property type="entry name" value="Ribonuclease H-like superfamily/Ribonuclease H"/>
    <property type="match status" value="1"/>
</dbReference>
<name>A0A940IC45_9PROT</name>
<dbReference type="AlphaFoldDB" id="A0A940IC45"/>
<dbReference type="PANTHER" id="PTHR10954">
    <property type="entry name" value="RIBONUCLEASE H2 SUBUNIT A"/>
    <property type="match status" value="1"/>
</dbReference>
<dbReference type="InterPro" id="IPR022898">
    <property type="entry name" value="RNase_HII"/>
</dbReference>
<evidence type="ECO:0000256" key="12">
    <source>
        <dbReference type="ARBA" id="ARBA00022801"/>
    </source>
</evidence>
<feature type="domain" description="RNase H type-2" evidence="17">
    <location>
        <begin position="16"/>
        <end position="205"/>
    </location>
</feature>
<dbReference type="GO" id="GO:0003723">
    <property type="term" value="F:RNA binding"/>
    <property type="evidence" value="ECO:0007669"/>
    <property type="project" value="UniProtKB-UniRule"/>
</dbReference>
<dbReference type="HAMAP" id="MF_00052_B">
    <property type="entry name" value="RNase_HII_B"/>
    <property type="match status" value="1"/>
</dbReference>
<evidence type="ECO:0000256" key="10">
    <source>
        <dbReference type="ARBA" id="ARBA00022723"/>
    </source>
</evidence>
<evidence type="ECO:0000313" key="18">
    <source>
        <dbReference type="EMBL" id="MBO8407058.1"/>
    </source>
</evidence>
<dbReference type="GO" id="GO:0032299">
    <property type="term" value="C:ribonuclease H2 complex"/>
    <property type="evidence" value="ECO:0007669"/>
    <property type="project" value="TreeGrafter"/>
</dbReference>
<keyword evidence="10 14" id="KW-0479">Metal-binding</keyword>
<dbReference type="InterPro" id="IPR036397">
    <property type="entry name" value="RNaseH_sf"/>
</dbReference>
<evidence type="ECO:0000259" key="17">
    <source>
        <dbReference type="PROSITE" id="PS51975"/>
    </source>
</evidence>
<dbReference type="NCBIfam" id="NF000595">
    <property type="entry name" value="PRK00015.1-3"/>
    <property type="match status" value="1"/>
</dbReference>
<reference evidence="18" key="2">
    <citation type="journal article" date="2021" name="PeerJ">
        <title>Extensive microbial diversity within the chicken gut microbiome revealed by metagenomics and culture.</title>
        <authorList>
            <person name="Gilroy R."/>
            <person name="Ravi A."/>
            <person name="Getino M."/>
            <person name="Pursley I."/>
            <person name="Horton D.L."/>
            <person name="Alikhan N.F."/>
            <person name="Baker D."/>
            <person name="Gharbi K."/>
            <person name="Hall N."/>
            <person name="Watson M."/>
            <person name="Adriaenssens E.M."/>
            <person name="Foster-Nyarko E."/>
            <person name="Jarju S."/>
            <person name="Secka A."/>
            <person name="Antonio M."/>
            <person name="Oren A."/>
            <person name="Chaudhuri R.R."/>
            <person name="La Ragione R."/>
            <person name="Hildebrand F."/>
            <person name="Pallen M.J."/>
        </authorList>
    </citation>
    <scope>NUCLEOTIDE SEQUENCE</scope>
    <source>
        <strain evidence="18">B1-16210</strain>
    </source>
</reference>
<organism evidence="18 19">
    <name type="scientific">Candidatus Enterousia excrementavium</name>
    <dbReference type="NCBI Taxonomy" id="2840789"/>
    <lineage>
        <taxon>Bacteria</taxon>
        <taxon>Pseudomonadati</taxon>
        <taxon>Pseudomonadota</taxon>
        <taxon>Alphaproteobacteria</taxon>
        <taxon>Candidatus Enterousia</taxon>
    </lineage>
</organism>
<dbReference type="CDD" id="cd07182">
    <property type="entry name" value="RNase_HII_bacteria_HII_like"/>
    <property type="match status" value="1"/>
</dbReference>
<evidence type="ECO:0000256" key="6">
    <source>
        <dbReference type="ARBA" id="ARBA00012180"/>
    </source>
</evidence>
<dbReference type="GO" id="GO:0043137">
    <property type="term" value="P:DNA replication, removal of RNA primer"/>
    <property type="evidence" value="ECO:0007669"/>
    <property type="project" value="TreeGrafter"/>
</dbReference>
<keyword evidence="8 14" id="KW-0963">Cytoplasm</keyword>
<keyword evidence="12 14" id="KW-0378">Hydrolase</keyword>
<comment type="function">
    <text evidence="3 14 16">Endonuclease that specifically degrades the RNA of RNA-DNA hybrids.</text>
</comment>
<protein>
    <recommendedName>
        <fullName evidence="7 14">Ribonuclease HII</fullName>
        <shortName evidence="14">RNase HII</shortName>
        <ecNumber evidence="6 14">3.1.26.4</ecNumber>
    </recommendedName>
</protein>
<proteinExistence type="inferred from homology"/>
<evidence type="ECO:0000256" key="16">
    <source>
        <dbReference type="RuleBase" id="RU003515"/>
    </source>
</evidence>
<dbReference type="GO" id="GO:0006298">
    <property type="term" value="P:mismatch repair"/>
    <property type="evidence" value="ECO:0007669"/>
    <property type="project" value="TreeGrafter"/>
</dbReference>
<keyword evidence="13 14" id="KW-0464">Manganese</keyword>
<evidence type="ECO:0000256" key="5">
    <source>
        <dbReference type="ARBA" id="ARBA00007383"/>
    </source>
</evidence>
<dbReference type="GO" id="GO:0030145">
    <property type="term" value="F:manganese ion binding"/>
    <property type="evidence" value="ECO:0007669"/>
    <property type="project" value="UniProtKB-UniRule"/>
</dbReference>
<dbReference type="PANTHER" id="PTHR10954:SF18">
    <property type="entry name" value="RIBONUCLEASE HII"/>
    <property type="match status" value="1"/>
</dbReference>
<keyword evidence="9 14" id="KW-0540">Nuclease</keyword>
<evidence type="ECO:0000256" key="3">
    <source>
        <dbReference type="ARBA" id="ARBA00004065"/>
    </source>
</evidence>
<dbReference type="InterPro" id="IPR012337">
    <property type="entry name" value="RNaseH-like_sf"/>
</dbReference>
<accession>A0A940IC45</accession>
<feature type="binding site" evidence="14 15">
    <location>
        <position position="115"/>
    </location>
    <ligand>
        <name>a divalent metal cation</name>
        <dbReference type="ChEBI" id="CHEBI:60240"/>
    </ligand>
</feature>
<keyword evidence="11 14" id="KW-0255">Endonuclease</keyword>
<evidence type="ECO:0000256" key="14">
    <source>
        <dbReference type="HAMAP-Rule" id="MF_00052"/>
    </source>
</evidence>
<dbReference type="Pfam" id="PF01351">
    <property type="entry name" value="RNase_HII"/>
    <property type="match status" value="1"/>
</dbReference>
<dbReference type="SUPFAM" id="SSF53098">
    <property type="entry name" value="Ribonuclease H-like"/>
    <property type="match status" value="1"/>
</dbReference>
<comment type="subcellular location">
    <subcellularLocation>
        <location evidence="4 14">Cytoplasm</location>
    </subcellularLocation>
</comment>
<dbReference type="GO" id="GO:0005737">
    <property type="term" value="C:cytoplasm"/>
    <property type="evidence" value="ECO:0007669"/>
    <property type="project" value="UniProtKB-SubCell"/>
</dbReference>
<evidence type="ECO:0000256" key="8">
    <source>
        <dbReference type="ARBA" id="ARBA00022490"/>
    </source>
</evidence>
<gene>
    <name evidence="14" type="primary">rnhB</name>
    <name evidence="18" type="ORF">IAC77_01190</name>
</gene>
<dbReference type="Proteomes" id="UP000721442">
    <property type="component" value="Unassembled WGS sequence"/>
</dbReference>
<reference evidence="18" key="1">
    <citation type="submission" date="2020-10" db="EMBL/GenBank/DDBJ databases">
        <authorList>
            <person name="Gilroy R."/>
        </authorList>
    </citation>
    <scope>NUCLEOTIDE SEQUENCE</scope>
    <source>
        <strain evidence="18">B1-16210</strain>
    </source>
</reference>
<dbReference type="EC" id="3.1.26.4" evidence="6 14"/>
<dbReference type="InterPro" id="IPR024567">
    <property type="entry name" value="RNase_HII/HIII_dom"/>
</dbReference>
<evidence type="ECO:0000256" key="13">
    <source>
        <dbReference type="ARBA" id="ARBA00023211"/>
    </source>
</evidence>
<evidence type="ECO:0000256" key="15">
    <source>
        <dbReference type="PROSITE-ProRule" id="PRU01319"/>
    </source>
</evidence>
<dbReference type="EMBL" id="JADINE010000017">
    <property type="protein sequence ID" value="MBO8407058.1"/>
    <property type="molecule type" value="Genomic_DNA"/>
</dbReference>
<dbReference type="PROSITE" id="PS51975">
    <property type="entry name" value="RNASE_H_2"/>
    <property type="match status" value="1"/>
</dbReference>
<comment type="cofactor">
    <cofactor evidence="2">
        <name>Mg(2+)</name>
        <dbReference type="ChEBI" id="CHEBI:18420"/>
    </cofactor>
</comment>
<comment type="caution">
    <text evidence="18">The sequence shown here is derived from an EMBL/GenBank/DDBJ whole genome shotgun (WGS) entry which is preliminary data.</text>
</comment>
<feature type="binding site" evidence="14 15">
    <location>
        <position position="23"/>
    </location>
    <ligand>
        <name>a divalent metal cation</name>
        <dbReference type="ChEBI" id="CHEBI:60240"/>
    </ligand>
</feature>
<evidence type="ECO:0000256" key="4">
    <source>
        <dbReference type="ARBA" id="ARBA00004496"/>
    </source>
</evidence>
<evidence type="ECO:0000256" key="7">
    <source>
        <dbReference type="ARBA" id="ARBA00019179"/>
    </source>
</evidence>
<dbReference type="InterPro" id="IPR001352">
    <property type="entry name" value="RNase_HII/HIII"/>
</dbReference>
<feature type="binding site" evidence="14 15">
    <location>
        <position position="22"/>
    </location>
    <ligand>
        <name>a divalent metal cation</name>
        <dbReference type="ChEBI" id="CHEBI:60240"/>
    </ligand>
</feature>
<evidence type="ECO:0000256" key="9">
    <source>
        <dbReference type="ARBA" id="ARBA00022722"/>
    </source>
</evidence>
<comment type="cofactor">
    <cofactor evidence="14 15">
        <name>Mn(2+)</name>
        <dbReference type="ChEBI" id="CHEBI:29035"/>
    </cofactor>
    <cofactor evidence="14 15">
        <name>Mg(2+)</name>
        <dbReference type="ChEBI" id="CHEBI:18420"/>
    </cofactor>
    <text evidence="14 15">Manganese or magnesium. Binds 1 divalent metal ion per monomer in the absence of substrate. May bind a second metal ion after substrate binding.</text>
</comment>
<evidence type="ECO:0000256" key="2">
    <source>
        <dbReference type="ARBA" id="ARBA00001946"/>
    </source>
</evidence>
<sequence>MKTTPTFDIENETGCSIVAGVDEAGRGPLCGPVVAGAVVFPRRDIEIPVVIRDSKQMTAHMRAAAYDWIVHNTIWAIGMCSAAEIDELNILHASMLAMQRAVQNLGCVPQFCLVDGNRLPMDLHGAPVVRGDAKSLSIAAASIIAKETRDKIMHDLAAQFPMYAWDKNAGYPTPEHLRAIEKYGINEHYRKTYKPVKERINKNEITHD</sequence>
<evidence type="ECO:0000256" key="1">
    <source>
        <dbReference type="ARBA" id="ARBA00000077"/>
    </source>
</evidence>
<evidence type="ECO:0000256" key="11">
    <source>
        <dbReference type="ARBA" id="ARBA00022759"/>
    </source>
</evidence>
<evidence type="ECO:0000313" key="19">
    <source>
        <dbReference type="Proteomes" id="UP000721442"/>
    </source>
</evidence>
<dbReference type="GO" id="GO:0004523">
    <property type="term" value="F:RNA-DNA hybrid ribonuclease activity"/>
    <property type="evidence" value="ECO:0007669"/>
    <property type="project" value="UniProtKB-UniRule"/>
</dbReference>
<comment type="catalytic activity">
    <reaction evidence="1 14 15 16">
        <text>Endonucleolytic cleavage to 5'-phosphomonoester.</text>
        <dbReference type="EC" id="3.1.26.4"/>
    </reaction>
</comment>